<reference evidence="16" key="4">
    <citation type="journal article" date="2022" name="Res Sq">
        <title>Comparative Genomics Reveals Insights into the Divergent Evolution of Astigmatic Mites and Household Pest Adaptations.</title>
        <authorList>
            <person name="Xiong Q."/>
            <person name="Wan A.T.-Y."/>
            <person name="Liu X.-Y."/>
            <person name="Fung C.S.-H."/>
            <person name="Xiao X."/>
            <person name="Malainual N."/>
            <person name="Hou J."/>
            <person name="Wang L."/>
            <person name="Wang M."/>
            <person name="Yang K."/>
            <person name="Cui Y."/>
            <person name="Leung E."/>
            <person name="Nong W."/>
            <person name="Shin S.-K."/>
            <person name="Au S."/>
            <person name="Jeong K.Y."/>
            <person name="Chew F.T."/>
            <person name="Hui J."/>
            <person name="Leung T.F."/>
            <person name="Tungtrongchitr A."/>
            <person name="Zhong N."/>
            <person name="Liu Z."/>
            <person name="Tsui S."/>
        </authorList>
    </citation>
    <scope>NUCLEOTIDE SEQUENCE</scope>
    <source>
        <strain evidence="16">Derf</strain>
        <tissue evidence="16">Whole organism</tissue>
    </source>
</reference>
<evidence type="ECO:0000256" key="10">
    <source>
        <dbReference type="ARBA" id="ARBA00023180"/>
    </source>
</evidence>
<evidence type="ECO:0000313" key="17">
    <source>
        <dbReference type="Proteomes" id="UP000790347"/>
    </source>
</evidence>
<dbReference type="Proteomes" id="UP000828236">
    <property type="component" value="Unassembled WGS sequence"/>
</dbReference>
<gene>
    <name evidence="16" type="ORF">DERF_010553</name>
    <name evidence="15" type="ORF">HUG17_9818</name>
</gene>
<evidence type="ECO:0000256" key="14">
    <source>
        <dbReference type="SAM" id="Coils"/>
    </source>
</evidence>
<dbReference type="PANTHER" id="PTHR12424">
    <property type="entry name" value="TWEETY-RELATED"/>
    <property type="match status" value="1"/>
</dbReference>
<dbReference type="InterPro" id="IPR006990">
    <property type="entry name" value="Tweety"/>
</dbReference>
<keyword evidence="8 13" id="KW-0472">Membrane</keyword>
<keyword evidence="6 13" id="KW-1133">Transmembrane helix</keyword>
<evidence type="ECO:0000256" key="3">
    <source>
        <dbReference type="ARBA" id="ARBA00022448"/>
    </source>
</evidence>
<evidence type="ECO:0000256" key="7">
    <source>
        <dbReference type="ARBA" id="ARBA00023065"/>
    </source>
</evidence>
<dbReference type="EMBL" id="SDOV01000003">
    <property type="protein sequence ID" value="KAH7643127.1"/>
    <property type="molecule type" value="Genomic_DNA"/>
</dbReference>
<keyword evidence="17" id="KW-1185">Reference proteome</keyword>
<protein>
    <recommendedName>
        <fullName evidence="13">Protein tweety homolog</fullName>
    </recommendedName>
</protein>
<comment type="function">
    <text evidence="13">Probable chloride channel.</text>
</comment>
<evidence type="ECO:0000256" key="12">
    <source>
        <dbReference type="ARBA" id="ARBA00023303"/>
    </source>
</evidence>
<evidence type="ECO:0000256" key="8">
    <source>
        <dbReference type="ARBA" id="ARBA00023136"/>
    </source>
</evidence>
<keyword evidence="7 13" id="KW-0406">Ion transport</keyword>
<evidence type="ECO:0000256" key="9">
    <source>
        <dbReference type="ARBA" id="ARBA00023173"/>
    </source>
</evidence>
<evidence type="ECO:0000256" key="11">
    <source>
        <dbReference type="ARBA" id="ARBA00023214"/>
    </source>
</evidence>
<evidence type="ECO:0000256" key="4">
    <source>
        <dbReference type="ARBA" id="ARBA00022475"/>
    </source>
</evidence>
<evidence type="ECO:0000313" key="16">
    <source>
        <dbReference type="EMBL" id="KAH9512156.1"/>
    </source>
</evidence>
<feature type="transmembrane region" description="Helical" evidence="13">
    <location>
        <begin position="245"/>
        <end position="268"/>
    </location>
</feature>
<dbReference type="GO" id="GO:0005886">
    <property type="term" value="C:plasma membrane"/>
    <property type="evidence" value="ECO:0007669"/>
    <property type="project" value="UniProtKB-SubCell"/>
</dbReference>
<comment type="similarity">
    <text evidence="2 13">Belongs to the tweety family.</text>
</comment>
<dbReference type="AlphaFoldDB" id="A0A922HYT0"/>
<feature type="transmembrane region" description="Helical" evidence="13">
    <location>
        <begin position="101"/>
        <end position="125"/>
    </location>
</feature>
<organism evidence="16 17">
    <name type="scientific">Dermatophagoides farinae</name>
    <name type="common">American house dust mite</name>
    <dbReference type="NCBI Taxonomy" id="6954"/>
    <lineage>
        <taxon>Eukaryota</taxon>
        <taxon>Metazoa</taxon>
        <taxon>Ecdysozoa</taxon>
        <taxon>Arthropoda</taxon>
        <taxon>Chelicerata</taxon>
        <taxon>Arachnida</taxon>
        <taxon>Acari</taxon>
        <taxon>Acariformes</taxon>
        <taxon>Sarcoptiformes</taxon>
        <taxon>Astigmata</taxon>
        <taxon>Psoroptidia</taxon>
        <taxon>Analgoidea</taxon>
        <taxon>Pyroglyphidae</taxon>
        <taxon>Dermatophagoidinae</taxon>
        <taxon>Dermatophagoides</taxon>
    </lineage>
</organism>
<evidence type="ECO:0000256" key="1">
    <source>
        <dbReference type="ARBA" id="ARBA00004651"/>
    </source>
</evidence>
<dbReference type="PANTHER" id="PTHR12424:SF8">
    <property type="entry name" value="PROTEIN TWEETY"/>
    <property type="match status" value="1"/>
</dbReference>
<keyword evidence="3 13" id="KW-0813">Transport</keyword>
<keyword evidence="14" id="KW-0175">Coiled coil</keyword>
<feature type="transmembrane region" description="Helical" evidence="13">
    <location>
        <begin position="275"/>
        <end position="297"/>
    </location>
</feature>
<keyword evidence="5 13" id="KW-0812">Transmembrane</keyword>
<dbReference type="GO" id="GO:0005229">
    <property type="term" value="F:intracellularly calcium-gated chloride channel activity"/>
    <property type="evidence" value="ECO:0007669"/>
    <property type="project" value="TreeGrafter"/>
</dbReference>
<keyword evidence="11 13" id="KW-0868">Chloride</keyword>
<dbReference type="Proteomes" id="UP000790347">
    <property type="component" value="Unassembled WGS sequence"/>
</dbReference>
<dbReference type="GO" id="GO:0072320">
    <property type="term" value="F:volume-sensitive chloride channel activity"/>
    <property type="evidence" value="ECO:0007669"/>
    <property type="project" value="TreeGrafter"/>
</dbReference>
<comment type="subcellular location">
    <subcellularLocation>
        <location evidence="1 13">Cell membrane</location>
        <topology evidence="1 13">Multi-pass membrane protein</topology>
    </subcellularLocation>
</comment>
<keyword evidence="12 13" id="KW-0407">Ion channel</keyword>
<evidence type="ECO:0000256" key="6">
    <source>
        <dbReference type="ARBA" id="ARBA00022989"/>
    </source>
</evidence>
<comment type="caution">
    <text evidence="16">The sequence shown here is derived from an EMBL/GenBank/DDBJ whole genome shotgun (WGS) entry which is preliminary data.</text>
</comment>
<dbReference type="GO" id="GO:0034707">
    <property type="term" value="C:chloride channel complex"/>
    <property type="evidence" value="ECO:0007669"/>
    <property type="project" value="UniProtKB-UniRule"/>
</dbReference>
<name>A0A922HYT0_DERFA</name>
<keyword evidence="4" id="KW-1003">Cell membrane</keyword>
<keyword evidence="10" id="KW-0325">Glycoprotein</keyword>
<keyword evidence="9 13" id="KW-0869">Chloride channel</keyword>
<sequence length="481" mass="55284">MDFDTVPLTNGSGYNISTLVNDFHSISRYGLDFRRSVATIRDHDLQEYGYQMATFAIMSGIVFTLLTFILLLLCCCTCFFRSSAKIPMNNYQYQRKRNNCCQFSSIIIILITILTMVTYIIGFVGQQQFNDFTLKTCDTIDLFVDKIKDVNKTTIIIDKVEIIFNDIDKSMAKIKNELDTINIADIKEKFESIKSEYDKISVKIRPSLNDIENQIQNNGNLEEILNQLDKSHEHCHVYQSDIRKALLITLIVLSLFTIIFIIGLFHGCLRGCSCVFGYIFMLMIALFGTISFIGLVAGSDFCLYSKQLPQTLEMDVSLRKNFDYYLYCQTQRPLFVQAYWENLTLSSSSSNDSEDLQSLFAKIHQFMIDARQQLKNVDENFVNIIDECQQYESQIDNVRQLCSDLKQLKPTVQQLKPITIEVDNVVQTVECESITPIINDMLTNLCTNFYNSFFLFFLNSISATIGYFLLLCITICILMAV</sequence>
<feature type="transmembrane region" description="Helical" evidence="13">
    <location>
        <begin position="453"/>
        <end position="480"/>
    </location>
</feature>
<feature type="transmembrane region" description="Helical" evidence="13">
    <location>
        <begin position="55"/>
        <end position="80"/>
    </location>
</feature>
<proteinExistence type="inferred from homology"/>
<evidence type="ECO:0000313" key="15">
    <source>
        <dbReference type="EMBL" id="KAH7643127.1"/>
    </source>
</evidence>
<evidence type="ECO:0000256" key="2">
    <source>
        <dbReference type="ARBA" id="ARBA00009849"/>
    </source>
</evidence>
<dbReference type="OrthoDB" id="6514465at2759"/>
<reference evidence="15" key="2">
    <citation type="submission" date="2020-06" db="EMBL/GenBank/DDBJ databases">
        <authorList>
            <person name="Ji K."/>
            <person name="Li J."/>
        </authorList>
    </citation>
    <scope>NUCLEOTIDE SEQUENCE</scope>
    <source>
        <strain evidence="15">JKM2019</strain>
        <tissue evidence="15">Whole body</tissue>
    </source>
</reference>
<accession>A0A922HYT0</accession>
<reference evidence="15" key="3">
    <citation type="journal article" date="2021" name="World Allergy Organ. J.">
        <title>Chromosome-level assembly of Dermatophagoides farinae genome and transcriptome reveals two novel allergens Der f 37 and Der f 39.</title>
        <authorList>
            <person name="Chen J."/>
            <person name="Cai Z."/>
            <person name="Fan D."/>
            <person name="Hu J."/>
            <person name="Hou Y."/>
            <person name="He Y."/>
            <person name="Zhang Z."/>
            <person name="Zhao Z."/>
            <person name="Gao P."/>
            <person name="Hu W."/>
            <person name="Sun J."/>
            <person name="Li J."/>
            <person name="Ji K."/>
        </authorList>
    </citation>
    <scope>NUCLEOTIDE SEQUENCE</scope>
    <source>
        <strain evidence="15">JKM2019</strain>
    </source>
</reference>
<reference evidence="16" key="1">
    <citation type="submission" date="2013-05" db="EMBL/GenBank/DDBJ databases">
        <authorList>
            <person name="Yim A.K.Y."/>
            <person name="Chan T.F."/>
            <person name="Ji K.M."/>
            <person name="Liu X.Y."/>
            <person name="Zhou J.W."/>
            <person name="Li R.Q."/>
            <person name="Yang K.Y."/>
            <person name="Li J."/>
            <person name="Li M."/>
            <person name="Law P.T.W."/>
            <person name="Wu Y.L."/>
            <person name="Cai Z.L."/>
            <person name="Qin H."/>
            <person name="Bao Y."/>
            <person name="Leung R.K.K."/>
            <person name="Ng P.K.S."/>
            <person name="Zou J."/>
            <person name="Zhong X.J."/>
            <person name="Ran P.X."/>
            <person name="Zhong N.S."/>
            <person name="Liu Z.G."/>
            <person name="Tsui S.K.W."/>
        </authorList>
    </citation>
    <scope>NUCLEOTIDE SEQUENCE</scope>
    <source>
        <strain evidence="16">Derf</strain>
        <tissue evidence="16">Whole organism</tissue>
    </source>
</reference>
<feature type="coiled-coil region" evidence="14">
    <location>
        <begin position="374"/>
        <end position="408"/>
    </location>
</feature>
<evidence type="ECO:0000256" key="5">
    <source>
        <dbReference type="ARBA" id="ARBA00022692"/>
    </source>
</evidence>
<evidence type="ECO:0000256" key="13">
    <source>
        <dbReference type="RuleBase" id="RU361114"/>
    </source>
</evidence>
<dbReference type="EMBL" id="ASGP02000004">
    <property type="protein sequence ID" value="KAH9512156.1"/>
    <property type="molecule type" value="Genomic_DNA"/>
</dbReference>